<comment type="similarity">
    <text evidence="6">Belongs to the LptE lipoprotein family.</text>
</comment>
<keyword evidence="8" id="KW-1185">Reference proteome</keyword>
<evidence type="ECO:0000256" key="2">
    <source>
        <dbReference type="ARBA" id="ARBA00023136"/>
    </source>
</evidence>
<comment type="subcellular location">
    <subcellularLocation>
        <location evidence="6">Cell outer membrane</location>
        <topology evidence="6">Lipid-anchor</topology>
    </subcellularLocation>
</comment>
<keyword evidence="3 6" id="KW-0564">Palmitate</keyword>
<dbReference type="RefSeq" id="WP_067666311.1">
    <property type="nucleotide sequence ID" value="NZ_CBCSIK010000005.1"/>
</dbReference>
<dbReference type="GO" id="GO:0015920">
    <property type="term" value="P:lipopolysaccharide transport"/>
    <property type="evidence" value="ECO:0007669"/>
    <property type="project" value="TreeGrafter"/>
</dbReference>
<comment type="subunit">
    <text evidence="6">Component of the lipopolysaccharide transport and assembly complex. Interacts with LptD.</text>
</comment>
<dbReference type="PANTHER" id="PTHR38098">
    <property type="entry name" value="LPS-ASSEMBLY LIPOPROTEIN LPTE"/>
    <property type="match status" value="1"/>
</dbReference>
<evidence type="ECO:0000256" key="3">
    <source>
        <dbReference type="ARBA" id="ARBA00023139"/>
    </source>
</evidence>
<evidence type="ECO:0000313" key="7">
    <source>
        <dbReference type="EMBL" id="KYQ73098.1"/>
    </source>
</evidence>
<dbReference type="Proteomes" id="UP000076276">
    <property type="component" value="Unassembled WGS sequence"/>
</dbReference>
<evidence type="ECO:0000256" key="1">
    <source>
        <dbReference type="ARBA" id="ARBA00022729"/>
    </source>
</evidence>
<dbReference type="GO" id="GO:0001530">
    <property type="term" value="F:lipopolysaccharide binding"/>
    <property type="evidence" value="ECO:0007669"/>
    <property type="project" value="TreeGrafter"/>
</dbReference>
<dbReference type="GO" id="GO:1990351">
    <property type="term" value="C:transporter complex"/>
    <property type="evidence" value="ECO:0007669"/>
    <property type="project" value="TreeGrafter"/>
</dbReference>
<comment type="function">
    <text evidence="6">Together with LptD, is involved in the assembly of lipopolysaccharide (LPS) at the surface of the outer membrane. Required for the proper assembly of LptD. Binds LPS and may serve as the LPS recognition site at the outer membrane.</text>
</comment>
<reference evidence="7 8" key="1">
    <citation type="submission" date="2016-03" db="EMBL/GenBank/DDBJ databases">
        <title>Acinetobacter genomospecies 28 strain ANC 4149.</title>
        <authorList>
            <person name="Radolfova-Krizova L."/>
            <person name="Nemec A."/>
        </authorList>
    </citation>
    <scope>NUCLEOTIDE SEQUENCE [LARGE SCALE GENOMIC DNA]</scope>
    <source>
        <strain evidence="7 8">ANC 4149</strain>
    </source>
</reference>
<dbReference type="OrthoDB" id="7349153at2"/>
<dbReference type="Gene3D" id="3.30.160.150">
    <property type="entry name" value="Lipoprotein like domain"/>
    <property type="match status" value="1"/>
</dbReference>
<keyword evidence="4 6" id="KW-0998">Cell outer membrane</keyword>
<dbReference type="AlphaFoldDB" id="A0A151Y4Y7"/>
<gene>
    <name evidence="6" type="primary">lptE</name>
    <name evidence="7" type="ORF">AZH43_06570</name>
</gene>
<dbReference type="PANTHER" id="PTHR38098:SF1">
    <property type="entry name" value="LPS-ASSEMBLY LIPOPROTEIN LPTE"/>
    <property type="match status" value="1"/>
</dbReference>
<accession>A0A151Y4Y7</accession>
<organism evidence="7 8">
    <name type="scientific">Acinetobacter pragensis</name>
    <dbReference type="NCBI Taxonomy" id="1806892"/>
    <lineage>
        <taxon>Bacteria</taxon>
        <taxon>Pseudomonadati</taxon>
        <taxon>Pseudomonadota</taxon>
        <taxon>Gammaproteobacteria</taxon>
        <taxon>Moraxellales</taxon>
        <taxon>Moraxellaceae</taxon>
        <taxon>Acinetobacter</taxon>
    </lineage>
</organism>
<dbReference type="HAMAP" id="MF_01186">
    <property type="entry name" value="LPS_assembly_LptE"/>
    <property type="match status" value="1"/>
</dbReference>
<evidence type="ECO:0000256" key="5">
    <source>
        <dbReference type="ARBA" id="ARBA00023288"/>
    </source>
</evidence>
<comment type="caution">
    <text evidence="7">The sequence shown here is derived from an EMBL/GenBank/DDBJ whole genome shotgun (WGS) entry which is preliminary data.</text>
</comment>
<evidence type="ECO:0000313" key="8">
    <source>
        <dbReference type="Proteomes" id="UP000076276"/>
    </source>
</evidence>
<sequence>MHLVQRAAAIVLTLGLGAGLTGCGFHLKGTNPNVAPVTYANMKLSLPKDTEELEEKLNIYLAAAGVKVNNDAQAYTLRVLDYTPRRMELNGKLVETLLRLNVTFRIEDAQGNPVTEPRTVMATRTYQYDVATVNTDDQEQTYLKKVIIDDVAQQIARQISSNRLPLAIHRTAAPAAAPAAE</sequence>
<name>A0A151Y4Y7_9GAMM</name>
<dbReference type="STRING" id="1806892.AZH43_06570"/>
<dbReference type="EMBL" id="LUAW01000011">
    <property type="protein sequence ID" value="KYQ73098.1"/>
    <property type="molecule type" value="Genomic_DNA"/>
</dbReference>
<keyword evidence="1 6" id="KW-0732">Signal</keyword>
<protein>
    <recommendedName>
        <fullName evidence="6">LPS-assembly lipoprotein LptE</fullName>
    </recommendedName>
</protein>
<proteinExistence type="inferred from homology"/>
<evidence type="ECO:0000256" key="6">
    <source>
        <dbReference type="HAMAP-Rule" id="MF_01186"/>
    </source>
</evidence>
<dbReference type="GO" id="GO:0043165">
    <property type="term" value="P:Gram-negative-bacterium-type cell outer membrane assembly"/>
    <property type="evidence" value="ECO:0007669"/>
    <property type="project" value="UniProtKB-UniRule"/>
</dbReference>
<dbReference type="Pfam" id="PF04390">
    <property type="entry name" value="LptE"/>
    <property type="match status" value="1"/>
</dbReference>
<keyword evidence="5 6" id="KW-0449">Lipoprotein</keyword>
<evidence type="ECO:0000256" key="4">
    <source>
        <dbReference type="ARBA" id="ARBA00023237"/>
    </source>
</evidence>
<keyword evidence="2 6" id="KW-0472">Membrane</keyword>
<dbReference type="InterPro" id="IPR007485">
    <property type="entry name" value="LPS_assembly_LptE"/>
</dbReference>
<dbReference type="PROSITE" id="PS51257">
    <property type="entry name" value="PROKAR_LIPOPROTEIN"/>
    <property type="match status" value="1"/>
</dbReference>
<dbReference type="GO" id="GO:0009279">
    <property type="term" value="C:cell outer membrane"/>
    <property type="evidence" value="ECO:0007669"/>
    <property type="project" value="UniProtKB-SubCell"/>
</dbReference>